<feature type="region of interest" description="Disordered" evidence="1">
    <location>
        <begin position="47"/>
        <end position="78"/>
    </location>
</feature>
<feature type="transmembrane region" description="Helical" evidence="2">
    <location>
        <begin position="9"/>
        <end position="27"/>
    </location>
</feature>
<sequence length="211" mass="22892">MNQHNKSHIRLFLLISMIIMMSSLYVWTSPSHHNQSSDNSVAQSLVGTKEAGHASSKENAKIASSTDSASASSLDQSMLSQPFDPHDMSLMGIHLDDSTEDLTSSWGEPSSSYIMPEEEPVKVYEYDGFSVGCTASGHVAFVEVHQSGLHTGIDGLRVGEHSDTVKKAMGSPDQDSGYVWGYSTSHSMLRLDLDPTTSKVHAVKLFRTTAA</sequence>
<dbReference type="EMBL" id="FXAZ01000005">
    <property type="protein sequence ID" value="SMG53315.1"/>
    <property type="molecule type" value="Genomic_DNA"/>
</dbReference>
<dbReference type="AlphaFoldDB" id="A0A1X7LHR6"/>
<keyword evidence="4" id="KW-1185">Reference proteome</keyword>
<keyword evidence="2" id="KW-0812">Transmembrane</keyword>
<feature type="compositionally biased region" description="Low complexity" evidence="1">
    <location>
        <begin position="64"/>
        <end position="78"/>
    </location>
</feature>
<accession>A0A1X7LHR6</accession>
<evidence type="ECO:0000313" key="4">
    <source>
        <dbReference type="Proteomes" id="UP000193834"/>
    </source>
</evidence>
<evidence type="ECO:0000256" key="1">
    <source>
        <dbReference type="SAM" id="MobiDB-lite"/>
    </source>
</evidence>
<name>A0A1X7LHR6_9BACL</name>
<feature type="compositionally biased region" description="Basic and acidic residues" evidence="1">
    <location>
        <begin position="50"/>
        <end position="60"/>
    </location>
</feature>
<evidence type="ECO:0000256" key="2">
    <source>
        <dbReference type="SAM" id="Phobius"/>
    </source>
</evidence>
<dbReference type="OrthoDB" id="2678624at2"/>
<keyword evidence="2" id="KW-0472">Membrane</keyword>
<protein>
    <submittedName>
        <fullName evidence="3">Uncharacterized protein</fullName>
    </submittedName>
</protein>
<proteinExistence type="predicted"/>
<reference evidence="3 4" key="1">
    <citation type="submission" date="2017-04" db="EMBL/GenBank/DDBJ databases">
        <authorList>
            <person name="Afonso C.L."/>
            <person name="Miller P.J."/>
            <person name="Scott M.A."/>
            <person name="Spackman E."/>
            <person name="Goraichik I."/>
            <person name="Dimitrov K.M."/>
            <person name="Suarez D.L."/>
            <person name="Swayne D.E."/>
        </authorList>
    </citation>
    <scope>NUCLEOTIDE SEQUENCE [LARGE SCALE GENOMIC DNA]</scope>
    <source>
        <strain evidence="3 4">11</strain>
    </source>
</reference>
<organism evidence="3 4">
    <name type="scientific">Paenibacillus aquistagni</name>
    <dbReference type="NCBI Taxonomy" id="1852522"/>
    <lineage>
        <taxon>Bacteria</taxon>
        <taxon>Bacillati</taxon>
        <taxon>Bacillota</taxon>
        <taxon>Bacilli</taxon>
        <taxon>Bacillales</taxon>
        <taxon>Paenibacillaceae</taxon>
        <taxon>Paenibacillus</taxon>
    </lineage>
</organism>
<gene>
    <name evidence="3" type="ORF">SAMN06295960_3478</name>
</gene>
<evidence type="ECO:0000313" key="3">
    <source>
        <dbReference type="EMBL" id="SMG53315.1"/>
    </source>
</evidence>
<dbReference type="Proteomes" id="UP000193834">
    <property type="component" value="Unassembled WGS sequence"/>
</dbReference>
<keyword evidence="2" id="KW-1133">Transmembrane helix</keyword>
<dbReference type="RefSeq" id="WP_085496263.1">
    <property type="nucleotide sequence ID" value="NZ_FXAZ01000005.1"/>
</dbReference>
<dbReference type="STRING" id="1852522.SAMN06295960_3478"/>